<evidence type="ECO:0000256" key="8">
    <source>
        <dbReference type="ARBA" id="ARBA00023224"/>
    </source>
</evidence>
<dbReference type="PANTHER" id="PTHR24243">
    <property type="entry name" value="G-PROTEIN COUPLED RECEPTOR"/>
    <property type="match status" value="1"/>
</dbReference>
<dbReference type="InterPro" id="IPR017452">
    <property type="entry name" value="GPCR_Rhodpsn_7TM"/>
</dbReference>
<evidence type="ECO:0000313" key="11">
    <source>
        <dbReference type="EMBL" id="OXA58655.1"/>
    </source>
</evidence>
<feature type="transmembrane region" description="Helical" evidence="9">
    <location>
        <begin position="48"/>
        <end position="69"/>
    </location>
</feature>
<keyword evidence="8" id="KW-0807">Transducer</keyword>
<dbReference type="PANTHER" id="PTHR24243:SF208">
    <property type="entry name" value="PYROKININ-1 RECEPTOR"/>
    <property type="match status" value="1"/>
</dbReference>
<dbReference type="InterPro" id="IPR000276">
    <property type="entry name" value="GPCR_Rhodpsn"/>
</dbReference>
<comment type="caution">
    <text evidence="11">The sequence shown here is derived from an EMBL/GenBank/DDBJ whole genome shotgun (WGS) entry which is preliminary data.</text>
</comment>
<evidence type="ECO:0000256" key="9">
    <source>
        <dbReference type="SAM" id="Phobius"/>
    </source>
</evidence>
<organism evidence="11 12">
    <name type="scientific">Folsomia candida</name>
    <name type="common">Springtail</name>
    <dbReference type="NCBI Taxonomy" id="158441"/>
    <lineage>
        <taxon>Eukaryota</taxon>
        <taxon>Metazoa</taxon>
        <taxon>Ecdysozoa</taxon>
        <taxon>Arthropoda</taxon>
        <taxon>Hexapoda</taxon>
        <taxon>Collembola</taxon>
        <taxon>Entomobryomorpha</taxon>
        <taxon>Isotomoidea</taxon>
        <taxon>Isotomidae</taxon>
        <taxon>Proisotominae</taxon>
        <taxon>Folsomia</taxon>
    </lineage>
</organism>
<keyword evidence="5" id="KW-0297">G-protein coupled receptor</keyword>
<evidence type="ECO:0000259" key="10">
    <source>
        <dbReference type="PROSITE" id="PS50262"/>
    </source>
</evidence>
<gene>
    <name evidence="11" type="ORF">Fcan01_08028</name>
</gene>
<evidence type="ECO:0000256" key="6">
    <source>
        <dbReference type="ARBA" id="ARBA00023136"/>
    </source>
</evidence>
<keyword evidence="4 9" id="KW-1133">Transmembrane helix</keyword>
<keyword evidence="6 9" id="KW-0472">Membrane</keyword>
<reference evidence="11 12" key="1">
    <citation type="submission" date="2015-12" db="EMBL/GenBank/DDBJ databases">
        <title>The genome of Folsomia candida.</title>
        <authorList>
            <person name="Faddeeva A."/>
            <person name="Derks M.F."/>
            <person name="Anvar Y."/>
            <person name="Smit S."/>
            <person name="Van Straalen N."/>
            <person name="Roelofs D."/>
        </authorList>
    </citation>
    <scope>NUCLEOTIDE SEQUENCE [LARGE SCALE GENOMIC DNA]</scope>
    <source>
        <strain evidence="11 12">VU population</strain>
        <tissue evidence="11">Whole body</tissue>
    </source>
</reference>
<name>A0A226ELT5_FOLCA</name>
<keyword evidence="7 11" id="KW-0675">Receptor</keyword>
<feature type="transmembrane region" description="Helical" evidence="9">
    <location>
        <begin position="81"/>
        <end position="104"/>
    </location>
</feature>
<dbReference type="EMBL" id="LNIX01000003">
    <property type="protein sequence ID" value="OXA58655.1"/>
    <property type="molecule type" value="Genomic_DNA"/>
</dbReference>
<evidence type="ECO:0000256" key="2">
    <source>
        <dbReference type="ARBA" id="ARBA00010663"/>
    </source>
</evidence>
<proteinExistence type="inferred from homology"/>
<evidence type="ECO:0000256" key="4">
    <source>
        <dbReference type="ARBA" id="ARBA00022989"/>
    </source>
</evidence>
<dbReference type="PRINTS" id="PR00237">
    <property type="entry name" value="GPCRRHODOPSN"/>
</dbReference>
<evidence type="ECO:0000256" key="1">
    <source>
        <dbReference type="ARBA" id="ARBA00004141"/>
    </source>
</evidence>
<comment type="subcellular location">
    <subcellularLocation>
        <location evidence="1">Membrane</location>
        <topology evidence="1">Multi-pass membrane protein</topology>
    </subcellularLocation>
</comment>
<dbReference type="OrthoDB" id="5962705at2759"/>
<dbReference type="GO" id="GO:0008188">
    <property type="term" value="F:neuropeptide receptor activity"/>
    <property type="evidence" value="ECO:0007669"/>
    <property type="project" value="TreeGrafter"/>
</dbReference>
<keyword evidence="12" id="KW-1185">Reference proteome</keyword>
<protein>
    <submittedName>
        <fullName evidence="11">Neuromedin-U receptor 1</fullName>
    </submittedName>
</protein>
<evidence type="ECO:0000256" key="7">
    <source>
        <dbReference type="ARBA" id="ARBA00023170"/>
    </source>
</evidence>
<dbReference type="Gene3D" id="1.20.1070.10">
    <property type="entry name" value="Rhodopsin 7-helix transmembrane proteins"/>
    <property type="match status" value="1"/>
</dbReference>
<evidence type="ECO:0000256" key="5">
    <source>
        <dbReference type="ARBA" id="ARBA00023040"/>
    </source>
</evidence>
<sequence length="213" mass="24142">MEPVVVPVNPGTNFSMGWNDTEFDVDKYLEIYLGPRSLPLTSLIPMSIIYSLILLTGVFGNVTTMVVIITNNWMHTATNYYLFNLACADLTTLIIGKSLPHFYFARYNMLQIIKIKTKRANHATKCCGVAEGNEFDSQCRFEIFLMFLSEGREEWRICLLMVLLGYTRTVSRIDVYSKMRQRSGSFFCDCDNSKSSLLGTLSTEKGRSASSNL</sequence>
<dbReference type="GO" id="GO:0005886">
    <property type="term" value="C:plasma membrane"/>
    <property type="evidence" value="ECO:0007669"/>
    <property type="project" value="TreeGrafter"/>
</dbReference>
<accession>A0A226ELT5</accession>
<dbReference type="AlphaFoldDB" id="A0A226ELT5"/>
<dbReference type="Proteomes" id="UP000198287">
    <property type="component" value="Unassembled WGS sequence"/>
</dbReference>
<feature type="domain" description="G-protein coupled receptors family 1 profile" evidence="10">
    <location>
        <begin position="60"/>
        <end position="95"/>
    </location>
</feature>
<comment type="similarity">
    <text evidence="2">Belongs to the G-protein coupled receptor 1 family.</text>
</comment>
<keyword evidence="3 9" id="KW-0812">Transmembrane</keyword>
<evidence type="ECO:0000256" key="3">
    <source>
        <dbReference type="ARBA" id="ARBA00022692"/>
    </source>
</evidence>
<dbReference type="PROSITE" id="PS50262">
    <property type="entry name" value="G_PROTEIN_RECEP_F1_2"/>
    <property type="match status" value="1"/>
</dbReference>
<dbReference type="SUPFAM" id="SSF81321">
    <property type="entry name" value="Family A G protein-coupled receptor-like"/>
    <property type="match status" value="1"/>
</dbReference>
<evidence type="ECO:0000313" key="12">
    <source>
        <dbReference type="Proteomes" id="UP000198287"/>
    </source>
</evidence>